<evidence type="ECO:0000313" key="5">
    <source>
        <dbReference type="EMBL" id="GJN32102.1"/>
    </source>
</evidence>
<reference evidence="5" key="1">
    <citation type="journal article" date="2018" name="DNA Res.">
        <title>Multiple hybrid de novo genome assembly of finger millet, an orphan allotetraploid crop.</title>
        <authorList>
            <person name="Hatakeyama M."/>
            <person name="Aluri S."/>
            <person name="Balachadran M.T."/>
            <person name="Sivarajan S.R."/>
            <person name="Patrignani A."/>
            <person name="Gruter S."/>
            <person name="Poveda L."/>
            <person name="Shimizu-Inatsugi R."/>
            <person name="Baeten J."/>
            <person name="Francoijs K.J."/>
            <person name="Nataraja K.N."/>
            <person name="Reddy Y.A.N."/>
            <person name="Phadnis S."/>
            <person name="Ravikumar R.L."/>
            <person name="Schlapbach R."/>
            <person name="Sreeman S.M."/>
            <person name="Shimizu K.K."/>
        </authorList>
    </citation>
    <scope>NUCLEOTIDE SEQUENCE</scope>
</reference>
<feature type="chain" id="PRO_5043087253" description="Dirigent protein" evidence="4">
    <location>
        <begin position="22"/>
        <end position="188"/>
    </location>
</feature>
<dbReference type="PANTHER" id="PTHR21495">
    <property type="entry name" value="NUCLEOPORIN-RELATED"/>
    <property type="match status" value="1"/>
</dbReference>
<keyword evidence="4" id="KW-0052">Apoplast</keyword>
<evidence type="ECO:0000256" key="2">
    <source>
        <dbReference type="ARBA" id="ARBA00011738"/>
    </source>
</evidence>
<evidence type="ECO:0000313" key="6">
    <source>
        <dbReference type="Proteomes" id="UP001054889"/>
    </source>
</evidence>
<dbReference type="EMBL" id="BQKI01000083">
    <property type="protein sequence ID" value="GJN32102.1"/>
    <property type="molecule type" value="Genomic_DNA"/>
</dbReference>
<dbReference type="InterPro" id="IPR044859">
    <property type="entry name" value="Allene_oxi_cyc_Dirigent"/>
</dbReference>
<accession>A0AAV5FAS3</accession>
<comment type="caution">
    <text evidence="5">The sequence shown here is derived from an EMBL/GenBank/DDBJ whole genome shotgun (WGS) entry which is preliminary data.</text>
</comment>
<keyword evidence="3 4" id="KW-0964">Secreted</keyword>
<comment type="subcellular location">
    <subcellularLocation>
        <location evidence="4">Secreted</location>
        <location evidence="4">Extracellular space</location>
        <location evidence="4">Apoplast</location>
    </subcellularLocation>
</comment>
<sequence length="188" mass="19913">MASSKLLVLAALLLFVAASWTSPPVVHASPSGGGGATHIRVYVHERFSGSNATVATVSPSPLGNNSSTFGMVGALDDELRASPDADSPIIGRYRGVFVGTDLADDEEYFSSVIVVFADKYRGSTLLLQGQYKFPAGEQEDDVVERAVVGGTGRFRRATGYSLLRVVSATTDAAVFQLDLFVFTPRAGY</sequence>
<dbReference type="Gene3D" id="2.40.480.10">
    <property type="entry name" value="Allene oxide cyclase-like"/>
    <property type="match status" value="1"/>
</dbReference>
<feature type="signal peptide" evidence="4">
    <location>
        <begin position="1"/>
        <end position="21"/>
    </location>
</feature>
<proteinExistence type="inferred from homology"/>
<dbReference type="GO" id="GO:0009699">
    <property type="term" value="P:phenylpropanoid biosynthetic process"/>
    <property type="evidence" value="ECO:0007669"/>
    <property type="project" value="UniProtKB-ARBA"/>
</dbReference>
<comment type="function">
    <text evidence="4">Dirigent proteins impart stereoselectivity on the phenoxy radical-coupling reaction, yielding optically active lignans from two molecules of coniferyl alcohol in the biosynthesis of lignans, flavonolignans, and alkaloids and thus plays a central role in plant secondary metabolism.</text>
</comment>
<evidence type="ECO:0000256" key="3">
    <source>
        <dbReference type="ARBA" id="ARBA00022525"/>
    </source>
</evidence>
<dbReference type="Proteomes" id="UP001054889">
    <property type="component" value="Unassembled WGS sequence"/>
</dbReference>
<protein>
    <recommendedName>
        <fullName evidence="4">Dirigent protein</fullName>
    </recommendedName>
</protein>
<name>A0AAV5FAS3_ELECO</name>
<comment type="subunit">
    <text evidence="2 4">Homodimer.</text>
</comment>
<organism evidence="5 6">
    <name type="scientific">Eleusine coracana subsp. coracana</name>
    <dbReference type="NCBI Taxonomy" id="191504"/>
    <lineage>
        <taxon>Eukaryota</taxon>
        <taxon>Viridiplantae</taxon>
        <taxon>Streptophyta</taxon>
        <taxon>Embryophyta</taxon>
        <taxon>Tracheophyta</taxon>
        <taxon>Spermatophyta</taxon>
        <taxon>Magnoliopsida</taxon>
        <taxon>Liliopsida</taxon>
        <taxon>Poales</taxon>
        <taxon>Poaceae</taxon>
        <taxon>PACMAD clade</taxon>
        <taxon>Chloridoideae</taxon>
        <taxon>Cynodonteae</taxon>
        <taxon>Eleusininae</taxon>
        <taxon>Eleusine</taxon>
    </lineage>
</organism>
<keyword evidence="4" id="KW-0732">Signal</keyword>
<dbReference type="Pfam" id="PF03018">
    <property type="entry name" value="Dirigent"/>
    <property type="match status" value="1"/>
</dbReference>
<dbReference type="InterPro" id="IPR004265">
    <property type="entry name" value="Dirigent"/>
</dbReference>
<dbReference type="GO" id="GO:0048046">
    <property type="term" value="C:apoplast"/>
    <property type="evidence" value="ECO:0007669"/>
    <property type="project" value="UniProtKB-SubCell"/>
</dbReference>
<keyword evidence="6" id="KW-1185">Reference proteome</keyword>
<reference evidence="5" key="2">
    <citation type="submission" date="2021-12" db="EMBL/GenBank/DDBJ databases">
        <title>Resequencing data analysis of finger millet.</title>
        <authorList>
            <person name="Hatakeyama M."/>
            <person name="Aluri S."/>
            <person name="Balachadran M.T."/>
            <person name="Sivarajan S.R."/>
            <person name="Poveda L."/>
            <person name="Shimizu-Inatsugi R."/>
            <person name="Schlapbach R."/>
            <person name="Sreeman S.M."/>
            <person name="Shimizu K.K."/>
        </authorList>
    </citation>
    <scope>NUCLEOTIDE SEQUENCE</scope>
</reference>
<gene>
    <name evidence="5" type="primary">gb20576</name>
    <name evidence="5" type="ORF">PR202_gb20576</name>
</gene>
<evidence type="ECO:0000256" key="1">
    <source>
        <dbReference type="ARBA" id="ARBA00010746"/>
    </source>
</evidence>
<evidence type="ECO:0000256" key="4">
    <source>
        <dbReference type="RuleBase" id="RU363099"/>
    </source>
</evidence>
<dbReference type="AlphaFoldDB" id="A0AAV5FAS3"/>
<comment type="similarity">
    <text evidence="1 4">Belongs to the plant dirigent protein family.</text>
</comment>